<comment type="subcellular location">
    <subcellularLocation>
        <location evidence="1 14">Cell membrane</location>
        <topology evidence="1 14">Multi-pass membrane protein</topology>
    </subcellularLocation>
</comment>
<dbReference type="PANTHER" id="PTHR48086">
    <property type="entry name" value="SODIUM/PROLINE SYMPORTER-RELATED"/>
    <property type="match status" value="1"/>
</dbReference>
<sequence length="478" mass="51327">MTEFTGTFIVVFGIYVLAMLGIGWASSRKVESSEGFFLADRSFKEWITAIGSTASSESAWAVMGTAGLAYKEGLSAWWFLPGCLLGYALNWFFIAERLRKVSHAKNAVTLPDYLESHFGAEARTLRILAVSIIFLCMMAYVAAQLTAIGKTFDAVFDVSSLWSIPIGGAIIVSYTMMGGFRAVAWTDFIQGLIMVGALTVLSLTALYSLGGFSGMAAAVTAENPNALTWMGGKSFSVFLGSVVGLLGIGLGYPGQPHVLNRFMAAKDTRTIERGVWIALGWGLLMYSSAILLGICGQALYPGLEDAEHLFPRAAQDLLPAALTAVAITGILAAIMSTVSAQIVVAASSVAHDLYSKIMKRDLSPEKFIYISRATILVLGVGSCLIALTETRVIFWFVLFAWSGLGASFGPLILWTLYSDRVTRQGAIAGMATGFLVTIAWKATGLSDSVMYELPPAFALSALAIWFFSRRPDAQGQTR</sequence>
<feature type="transmembrane region" description="Helical" evidence="14">
    <location>
        <begin position="426"/>
        <end position="443"/>
    </location>
</feature>
<dbReference type="AlphaFoldDB" id="A0A7T0C0U0"/>
<dbReference type="GO" id="GO:0005886">
    <property type="term" value="C:plasma membrane"/>
    <property type="evidence" value="ECO:0007669"/>
    <property type="project" value="UniProtKB-SubCell"/>
</dbReference>
<evidence type="ECO:0000256" key="6">
    <source>
        <dbReference type="ARBA" id="ARBA00022847"/>
    </source>
</evidence>
<feature type="transmembrane region" description="Helical" evidence="14">
    <location>
        <begin position="192"/>
        <end position="215"/>
    </location>
</feature>
<evidence type="ECO:0000256" key="12">
    <source>
        <dbReference type="ARBA" id="ARBA00033708"/>
    </source>
</evidence>
<feature type="transmembrane region" description="Helical" evidence="14">
    <location>
        <begin position="393"/>
        <end position="414"/>
    </location>
</feature>
<dbReference type="InterPro" id="IPR038377">
    <property type="entry name" value="Na/Glc_symporter_sf"/>
</dbReference>
<evidence type="ECO:0000256" key="9">
    <source>
        <dbReference type="ARBA" id="ARBA00023065"/>
    </source>
</evidence>
<keyword evidence="7 14" id="KW-1133">Transmembrane helix</keyword>
<evidence type="ECO:0000256" key="4">
    <source>
        <dbReference type="ARBA" id="ARBA00022475"/>
    </source>
</evidence>
<dbReference type="PROSITE" id="PS50283">
    <property type="entry name" value="NA_SOLUT_SYMP_3"/>
    <property type="match status" value="1"/>
</dbReference>
<evidence type="ECO:0000256" key="2">
    <source>
        <dbReference type="ARBA" id="ARBA00006434"/>
    </source>
</evidence>
<evidence type="ECO:0000256" key="14">
    <source>
        <dbReference type="RuleBase" id="RU366012"/>
    </source>
</evidence>
<dbReference type="InterPro" id="IPR001734">
    <property type="entry name" value="Na/solute_symporter"/>
</dbReference>
<evidence type="ECO:0000256" key="13">
    <source>
        <dbReference type="RuleBase" id="RU362091"/>
    </source>
</evidence>
<evidence type="ECO:0000256" key="1">
    <source>
        <dbReference type="ARBA" id="ARBA00004651"/>
    </source>
</evidence>
<keyword evidence="8 14" id="KW-0915">Sodium</keyword>
<keyword evidence="10 14" id="KW-0472">Membrane</keyword>
<dbReference type="GO" id="GO:0031402">
    <property type="term" value="F:sodium ion binding"/>
    <property type="evidence" value="ECO:0007669"/>
    <property type="project" value="UniProtKB-UniRule"/>
</dbReference>
<comment type="similarity">
    <text evidence="2 13">Belongs to the sodium:solute symporter (SSF) (TC 2.A.21) family.</text>
</comment>
<feature type="transmembrane region" description="Helical" evidence="14">
    <location>
        <begin position="76"/>
        <end position="95"/>
    </location>
</feature>
<evidence type="ECO:0000313" key="16">
    <source>
        <dbReference type="Proteomes" id="UP000594464"/>
    </source>
</evidence>
<evidence type="ECO:0000256" key="11">
    <source>
        <dbReference type="ARBA" id="ARBA00023201"/>
    </source>
</evidence>
<feature type="transmembrane region" description="Helical" evidence="14">
    <location>
        <begin position="235"/>
        <end position="254"/>
    </location>
</feature>
<keyword evidence="3 14" id="KW-0813">Transport</keyword>
<feature type="transmembrane region" description="Helical" evidence="14">
    <location>
        <begin position="320"/>
        <end position="346"/>
    </location>
</feature>
<feature type="transmembrane region" description="Helical" evidence="14">
    <location>
        <begin position="449"/>
        <end position="468"/>
    </location>
</feature>
<feature type="transmembrane region" description="Helical" evidence="14">
    <location>
        <begin position="275"/>
        <end position="300"/>
    </location>
</feature>
<name>A0A7T0C0U0_9BACT</name>
<dbReference type="Pfam" id="PF00474">
    <property type="entry name" value="SSF"/>
    <property type="match status" value="1"/>
</dbReference>
<dbReference type="EMBL" id="CP048620">
    <property type="protein sequence ID" value="QPJ64450.1"/>
    <property type="molecule type" value="Genomic_DNA"/>
</dbReference>
<dbReference type="NCBIfam" id="TIGR00813">
    <property type="entry name" value="sss"/>
    <property type="match status" value="1"/>
</dbReference>
<evidence type="ECO:0000313" key="15">
    <source>
        <dbReference type="EMBL" id="QPJ64450.1"/>
    </source>
</evidence>
<dbReference type="KEGG" id="nva:G3M78_03175"/>
<dbReference type="Gene3D" id="1.20.1730.10">
    <property type="entry name" value="Sodium/glucose cotransporter"/>
    <property type="match status" value="1"/>
</dbReference>
<protein>
    <recommendedName>
        <fullName evidence="14">Sodium/proline symporter</fullName>
    </recommendedName>
    <alternativeName>
        <fullName evidence="14">Proline permease</fullName>
    </alternativeName>
</protein>
<feature type="transmembrane region" description="Helical" evidence="14">
    <location>
        <begin position="367"/>
        <end position="387"/>
    </location>
</feature>
<keyword evidence="4 14" id="KW-1003">Cell membrane</keyword>
<keyword evidence="9 14" id="KW-0406">Ion transport</keyword>
<evidence type="ECO:0000256" key="7">
    <source>
        <dbReference type="ARBA" id="ARBA00022989"/>
    </source>
</evidence>
<feature type="transmembrane region" description="Helical" evidence="14">
    <location>
        <begin position="127"/>
        <end position="148"/>
    </location>
</feature>
<gene>
    <name evidence="15" type="ORF">G3M78_03175</name>
</gene>
<dbReference type="CDD" id="cd11475">
    <property type="entry name" value="SLC5sbd_PutP"/>
    <property type="match status" value="1"/>
</dbReference>
<evidence type="ECO:0000256" key="8">
    <source>
        <dbReference type="ARBA" id="ARBA00023053"/>
    </source>
</evidence>
<dbReference type="InterPro" id="IPR011851">
    <property type="entry name" value="Na/Pro_symporter"/>
</dbReference>
<feature type="transmembrane region" description="Helical" evidence="14">
    <location>
        <begin position="6"/>
        <end position="25"/>
    </location>
</feature>
<evidence type="ECO:0000256" key="10">
    <source>
        <dbReference type="ARBA" id="ARBA00023136"/>
    </source>
</evidence>
<reference evidence="16" key="1">
    <citation type="submission" date="2020-02" db="EMBL/GenBank/DDBJ databases">
        <title>Genomic and physiological characterization of two novel Nitrospinaceae genera.</title>
        <authorList>
            <person name="Mueller A.J."/>
            <person name="Jung M.-Y."/>
            <person name="Strachan C.R."/>
            <person name="Herbold C.W."/>
            <person name="Kirkegaard R.H."/>
            <person name="Daims H."/>
        </authorList>
    </citation>
    <scope>NUCLEOTIDE SEQUENCE [LARGE SCALE GENOMIC DNA]</scope>
</reference>
<dbReference type="InterPro" id="IPR050277">
    <property type="entry name" value="Sodium:Solute_Symporter"/>
</dbReference>
<comment type="function">
    <text evidence="14">Catalyzes the sodium-dependent uptake of extracellular L-proline.</text>
</comment>
<keyword evidence="14" id="KW-0029">Amino-acid transport</keyword>
<dbReference type="Proteomes" id="UP000594464">
    <property type="component" value="Chromosome"/>
</dbReference>
<accession>A0A7T0C0U0</accession>
<keyword evidence="6 14" id="KW-0769">Symport</keyword>
<evidence type="ECO:0000256" key="5">
    <source>
        <dbReference type="ARBA" id="ARBA00022692"/>
    </source>
</evidence>
<dbReference type="GO" id="GO:0015824">
    <property type="term" value="P:proline transport"/>
    <property type="evidence" value="ECO:0007669"/>
    <property type="project" value="UniProtKB-UniRule"/>
</dbReference>
<evidence type="ECO:0000256" key="3">
    <source>
        <dbReference type="ARBA" id="ARBA00022448"/>
    </source>
</evidence>
<comment type="catalytic activity">
    <reaction evidence="12">
        <text>L-proline(in) + Na(+)(in) = L-proline(out) + Na(+)(out)</text>
        <dbReference type="Rhea" id="RHEA:28967"/>
        <dbReference type="ChEBI" id="CHEBI:29101"/>
        <dbReference type="ChEBI" id="CHEBI:60039"/>
    </reaction>
</comment>
<keyword evidence="11 14" id="KW-0739">Sodium transport</keyword>
<keyword evidence="5 14" id="KW-0812">Transmembrane</keyword>
<dbReference type="GO" id="GO:0005298">
    <property type="term" value="F:proline:sodium symporter activity"/>
    <property type="evidence" value="ECO:0007669"/>
    <property type="project" value="UniProtKB-UniRule"/>
</dbReference>
<feature type="transmembrane region" description="Helical" evidence="14">
    <location>
        <begin position="160"/>
        <end position="180"/>
    </location>
</feature>
<organism evidence="15 16">
    <name type="scientific">Candidatus Nitrohelix vancouverensis</name>
    <dbReference type="NCBI Taxonomy" id="2705534"/>
    <lineage>
        <taxon>Bacteria</taxon>
        <taxon>Pseudomonadati</taxon>
        <taxon>Nitrospinota/Tectimicrobiota group</taxon>
        <taxon>Nitrospinota</taxon>
        <taxon>Nitrospinia</taxon>
        <taxon>Nitrospinales</taxon>
        <taxon>Nitrospinaceae</taxon>
        <taxon>Candidatus Nitrohelix</taxon>
    </lineage>
</organism>
<proteinExistence type="inferred from homology"/>
<dbReference type="PANTHER" id="PTHR48086:SF3">
    <property type="entry name" value="SODIUM_PROLINE SYMPORTER"/>
    <property type="match status" value="1"/>
</dbReference>